<keyword evidence="2" id="KW-1185">Reference proteome</keyword>
<sequence>MVAFNRSELCDYIVNLKRHHSQCELNYHLCMSLIPDCRQSAERWSFELPSERSVSVLVSRVDLAPYTTTLEITQSSAQSDYVTRPRMLIRLYHDVEMAEVVAWDNHRHWHPVYSYPNRKMYQRDEKLALNRFLGEWLVHCRKLGISPEGFVNPLP</sequence>
<dbReference type="KEGG" id="marq:MARGE09_P2983"/>
<name>A0AAN1WJL5_9GAMM</name>
<organism evidence="1 2">
    <name type="scientific">Marinagarivorans cellulosilyticus</name>
    <dbReference type="NCBI Taxonomy" id="2721545"/>
    <lineage>
        <taxon>Bacteria</taxon>
        <taxon>Pseudomonadati</taxon>
        <taxon>Pseudomonadota</taxon>
        <taxon>Gammaproteobacteria</taxon>
        <taxon>Cellvibrionales</taxon>
        <taxon>Cellvibrionaceae</taxon>
        <taxon>Marinagarivorans</taxon>
    </lineage>
</organism>
<dbReference type="Proteomes" id="UP001320119">
    <property type="component" value="Chromosome"/>
</dbReference>
<dbReference type="PANTHER" id="PTHR38774:SF1">
    <property type="entry name" value="CYTOPLASMIC PROTEIN"/>
    <property type="match status" value="1"/>
</dbReference>
<gene>
    <name evidence="1" type="ORF">MARGE09_P2983</name>
</gene>
<accession>A0AAN1WJL5</accession>
<dbReference type="InterPro" id="IPR009659">
    <property type="entry name" value="DUF1249"/>
</dbReference>
<dbReference type="Pfam" id="PF06853">
    <property type="entry name" value="DUF1249"/>
    <property type="match status" value="1"/>
</dbReference>
<dbReference type="RefSeq" id="WP_236983356.1">
    <property type="nucleotide sequence ID" value="NZ_AP023086.1"/>
</dbReference>
<reference evidence="1 2" key="1">
    <citation type="journal article" date="2022" name="IScience">
        <title>An ultrasensitive nanofiber-based assay for enzymatic hydrolysis and deep-sea microbial degradation of cellulose.</title>
        <authorList>
            <person name="Tsudome M."/>
            <person name="Tachioka M."/>
            <person name="Miyazaki M."/>
            <person name="Uchimura K."/>
            <person name="Tsuda M."/>
            <person name="Takaki Y."/>
            <person name="Deguchi S."/>
        </authorList>
    </citation>
    <scope>NUCLEOTIDE SEQUENCE [LARGE SCALE GENOMIC DNA]</scope>
    <source>
        <strain evidence="1 2">GE09</strain>
    </source>
</reference>
<proteinExistence type="predicted"/>
<dbReference type="PANTHER" id="PTHR38774">
    <property type="entry name" value="CYTOPLASMIC PROTEIN-RELATED"/>
    <property type="match status" value="1"/>
</dbReference>
<evidence type="ECO:0000313" key="2">
    <source>
        <dbReference type="Proteomes" id="UP001320119"/>
    </source>
</evidence>
<dbReference type="EMBL" id="AP023086">
    <property type="protein sequence ID" value="BCD98782.1"/>
    <property type="molecule type" value="Genomic_DNA"/>
</dbReference>
<protein>
    <recommendedName>
        <fullName evidence="3">DUF1249 domain-containing protein</fullName>
    </recommendedName>
</protein>
<evidence type="ECO:0008006" key="3">
    <source>
        <dbReference type="Google" id="ProtNLM"/>
    </source>
</evidence>
<evidence type="ECO:0000313" key="1">
    <source>
        <dbReference type="EMBL" id="BCD98782.1"/>
    </source>
</evidence>
<dbReference type="AlphaFoldDB" id="A0AAN1WJL5"/>